<evidence type="ECO:0000256" key="1">
    <source>
        <dbReference type="SAM" id="MobiDB-lite"/>
    </source>
</evidence>
<dbReference type="EMBL" id="FMBM01000001">
    <property type="protein sequence ID" value="SCC79442.1"/>
    <property type="molecule type" value="Genomic_DNA"/>
</dbReference>
<dbReference type="EMBL" id="FMBM01000002">
    <property type="protein sequence ID" value="SCC80801.1"/>
    <property type="molecule type" value="Genomic_DNA"/>
</dbReference>
<evidence type="ECO:0000313" key="3">
    <source>
        <dbReference type="EMBL" id="SCC79442.1"/>
    </source>
</evidence>
<evidence type="ECO:0000259" key="2">
    <source>
        <dbReference type="Pfam" id="PF13546"/>
    </source>
</evidence>
<comment type="caution">
    <text evidence="3">The sequence shown here is derived from an EMBL/GenBank/DDBJ whole genome shotgun (WGS) entry which is preliminary data.</text>
</comment>
<dbReference type="Pfam" id="PF13546">
    <property type="entry name" value="DDE_5"/>
    <property type="match status" value="1"/>
</dbReference>
<dbReference type="InterPro" id="IPR039365">
    <property type="entry name" value="IS701-like"/>
</dbReference>
<dbReference type="RefSeq" id="WP_074443751.1">
    <property type="nucleotide sequence ID" value="NZ_FMBM01000001.1"/>
</dbReference>
<protein>
    <submittedName>
        <fullName evidence="3">SRSO17 transposase</fullName>
    </submittedName>
</protein>
<gene>
    <name evidence="3" type="ORF">GA0071312_0881</name>
    <name evidence="4" type="ORF">GA0071312_1729</name>
</gene>
<feature type="domain" description="Transposase IS701-like DDE" evidence="2">
    <location>
        <begin position="24"/>
        <end position="235"/>
    </location>
</feature>
<dbReference type="PANTHER" id="PTHR33627">
    <property type="entry name" value="TRANSPOSASE"/>
    <property type="match status" value="1"/>
</dbReference>
<dbReference type="Proteomes" id="UP000182800">
    <property type="component" value="Unassembled WGS sequence"/>
</dbReference>
<evidence type="ECO:0000313" key="4">
    <source>
        <dbReference type="EMBL" id="SCC80801.1"/>
    </source>
</evidence>
<name>A0ABY0K663_9HYPH</name>
<proteinExistence type="predicted"/>
<dbReference type="NCBIfam" id="NF033540">
    <property type="entry name" value="transpos_IS701"/>
    <property type="match status" value="1"/>
</dbReference>
<sequence>MGISDWSGTSVNWAAALVAFKQALAPIFPRVETWRSAGAFIDGVLSGVERKTGWMLAEQAGLQRPYRIQSLLGRSSWDSDQLCTLIRDQAVDALGDNGVLVIDETGFVKKGDRSVGVARQYSGTAGRIENCQIGVFCAYASRYGQTLIDRRLYLPKAWAEDIERRRRVGIPDDIAFSTKPAIAREMIASALDSGLQCAFVLADSVYGSDYTLRRMLEDRGQPYVLAVRSNQHLRFLQADWGLIQTDPATIAAELPKKAWTALSAGEGAKGPRLYHWARVSLGWATPEGFERWLLMRRNLRNRDEIAYYFAFVREGTSLADMAGAAGLRWTIEECFLRAKDDLGLDHCEARSWHGWHRHMALVMAAALVLAQIAAEQRKTAYATDAESKRDKTSPDRTAA</sequence>
<dbReference type="InterPro" id="IPR038721">
    <property type="entry name" value="IS701-like_DDE_dom"/>
</dbReference>
<evidence type="ECO:0000313" key="5">
    <source>
        <dbReference type="Proteomes" id="UP000182800"/>
    </source>
</evidence>
<feature type="compositionally biased region" description="Basic and acidic residues" evidence="1">
    <location>
        <begin position="385"/>
        <end position="399"/>
    </location>
</feature>
<dbReference type="InterPro" id="IPR012337">
    <property type="entry name" value="RNaseH-like_sf"/>
</dbReference>
<feature type="region of interest" description="Disordered" evidence="1">
    <location>
        <begin position="380"/>
        <end position="399"/>
    </location>
</feature>
<reference evidence="3 5" key="1">
    <citation type="submission" date="2016-08" db="EMBL/GenBank/DDBJ databases">
        <authorList>
            <person name="Varghese N."/>
            <person name="Submissions Spin"/>
        </authorList>
    </citation>
    <scope>NUCLEOTIDE SEQUENCE [LARGE SCALE GENOMIC DNA]</scope>
    <source>
        <strain evidence="3 5">HL-109</strain>
    </source>
</reference>
<keyword evidence="5" id="KW-1185">Reference proteome</keyword>
<dbReference type="SUPFAM" id="SSF53098">
    <property type="entry name" value="Ribonuclease H-like"/>
    <property type="match status" value="1"/>
</dbReference>
<accession>A0ABY0K663</accession>
<dbReference type="PANTHER" id="PTHR33627:SF1">
    <property type="entry name" value="TRANSPOSASE"/>
    <property type="match status" value="1"/>
</dbReference>
<organism evidence="3 5">
    <name type="scientific">Saliniramus fredricksonii</name>
    <dbReference type="NCBI Taxonomy" id="1653334"/>
    <lineage>
        <taxon>Bacteria</taxon>
        <taxon>Pseudomonadati</taxon>
        <taxon>Pseudomonadota</taxon>
        <taxon>Alphaproteobacteria</taxon>
        <taxon>Hyphomicrobiales</taxon>
        <taxon>Salinarimonadaceae</taxon>
        <taxon>Saliniramus</taxon>
    </lineage>
</organism>